<reference evidence="2" key="2">
    <citation type="submission" date="2025-09" db="UniProtKB">
        <authorList>
            <consortium name="Ensembl"/>
        </authorList>
    </citation>
    <scope>IDENTIFICATION</scope>
</reference>
<keyword evidence="3" id="KW-1185">Reference proteome</keyword>
<dbReference type="GO" id="GO:0006606">
    <property type="term" value="P:protein import into nucleus"/>
    <property type="evidence" value="ECO:0007669"/>
    <property type="project" value="TreeGrafter"/>
</dbReference>
<dbReference type="GO" id="GO:0005634">
    <property type="term" value="C:nucleus"/>
    <property type="evidence" value="ECO:0007669"/>
    <property type="project" value="TreeGrafter"/>
</dbReference>
<dbReference type="Proteomes" id="UP000694545">
    <property type="component" value="Unplaced"/>
</dbReference>
<name>A0A8D2KSJ7_VARKO</name>
<protein>
    <recommendedName>
        <fullName evidence="4">Pituitary tumor-transforming gene 1 protein-interacting protein</fullName>
    </recommendedName>
</protein>
<evidence type="ECO:0000256" key="1">
    <source>
        <dbReference type="SAM" id="Phobius"/>
    </source>
</evidence>
<dbReference type="InterPro" id="IPR052304">
    <property type="entry name" value="PTTG1IP"/>
</dbReference>
<accession>A0A8D2KSJ7</accession>
<dbReference type="PANTHER" id="PTHR15191">
    <property type="entry name" value="PROTEIN CBG20567"/>
    <property type="match status" value="1"/>
</dbReference>
<feature type="transmembrane region" description="Helical" evidence="1">
    <location>
        <begin position="130"/>
        <end position="155"/>
    </location>
</feature>
<reference evidence="2" key="1">
    <citation type="submission" date="2025-08" db="UniProtKB">
        <authorList>
            <consortium name="Ensembl"/>
        </authorList>
    </citation>
    <scope>IDENTIFICATION</scope>
</reference>
<keyword evidence="1" id="KW-0472">Membrane</keyword>
<keyword evidence="1" id="KW-0812">Transmembrane</keyword>
<gene>
    <name evidence="2" type="primary">PTTG1IP2</name>
</gene>
<dbReference type="AlphaFoldDB" id="A0A8D2KSJ7"/>
<evidence type="ECO:0008006" key="4">
    <source>
        <dbReference type="Google" id="ProtNLM"/>
    </source>
</evidence>
<sequence length="233" mass="26544">MRELLLPANWSEPPGVRLCGVVLLIPKCAEVEGAARACCGRKARWRGQRPGGGFGSGSGRSGCPAASYFGSAWRWEWSPPCRLRRLPPCCLWCHENSTCVDYPVSQLIPPSSVCALSESYWAVCWVNFEAIIITIGVVGGSLLLVILCCCCYCCCRCCSRRCCSRRGFCNLGWCFLILRRVAEEEESFIRDREEKRLQQLQRKLERKMKHDEIRKKYGLLQDSDHPYSRYENE</sequence>
<keyword evidence="1" id="KW-1133">Transmembrane helix</keyword>
<dbReference type="Ensembl" id="ENSVKKT00000005117.1">
    <property type="protein sequence ID" value="ENSVKKP00000004979.1"/>
    <property type="gene ID" value="ENSVKKG00000003695.1"/>
</dbReference>
<evidence type="ECO:0000313" key="3">
    <source>
        <dbReference type="Proteomes" id="UP000694545"/>
    </source>
</evidence>
<proteinExistence type="predicted"/>
<evidence type="ECO:0000313" key="2">
    <source>
        <dbReference type="Ensembl" id="ENSVKKP00000004979.1"/>
    </source>
</evidence>
<dbReference type="GO" id="GO:0005737">
    <property type="term" value="C:cytoplasm"/>
    <property type="evidence" value="ECO:0007669"/>
    <property type="project" value="TreeGrafter"/>
</dbReference>
<organism evidence="2 3">
    <name type="scientific">Varanus komodoensis</name>
    <name type="common">Komodo dragon</name>
    <dbReference type="NCBI Taxonomy" id="61221"/>
    <lineage>
        <taxon>Eukaryota</taxon>
        <taxon>Metazoa</taxon>
        <taxon>Chordata</taxon>
        <taxon>Craniata</taxon>
        <taxon>Vertebrata</taxon>
        <taxon>Euteleostomi</taxon>
        <taxon>Lepidosauria</taxon>
        <taxon>Squamata</taxon>
        <taxon>Bifurcata</taxon>
        <taxon>Unidentata</taxon>
        <taxon>Episquamata</taxon>
        <taxon>Toxicofera</taxon>
        <taxon>Anguimorpha</taxon>
        <taxon>Paleoanguimorpha</taxon>
        <taxon>Varanoidea</taxon>
        <taxon>Varanidae</taxon>
        <taxon>Varanus</taxon>
    </lineage>
</organism>
<dbReference type="PANTHER" id="PTHR15191:SF12">
    <property type="entry name" value="PSI DOMAIN-CONTAINING PROTEIN"/>
    <property type="match status" value="1"/>
</dbReference>